<name>A0A3N4IX71_9PEZI</name>
<sequence>MRPPLQSPFRRALYQIPHHGSATDSEIICLRGNFNEIPGTREDLFDDIYKLRNDHHVLKKFGDVYFSPLHMHWVVGTFSRLCPIYDPMPTHVSAFPIYYQGTAAIVLDDPKNPQELLDFPIIPEVDFDNDQKAAFQKLFPRLVGVYVHRWGHVSMFFRNVEAIETTFESRFLPVRLGGLTYSFEILHQERNLRPISEAPTPQTGSPPITFMANIWNQLKHFVGCCGRRKPNLENGNQT</sequence>
<dbReference type="AlphaFoldDB" id="A0A3N4IX71"/>
<protein>
    <submittedName>
        <fullName evidence="1">Uncharacterized protein</fullName>
    </submittedName>
</protein>
<reference evidence="1 2" key="1">
    <citation type="journal article" date="2018" name="Nat. Ecol. Evol.">
        <title>Pezizomycetes genomes reveal the molecular basis of ectomycorrhizal truffle lifestyle.</title>
        <authorList>
            <person name="Murat C."/>
            <person name="Payen T."/>
            <person name="Noel B."/>
            <person name="Kuo A."/>
            <person name="Morin E."/>
            <person name="Chen J."/>
            <person name="Kohler A."/>
            <person name="Krizsan K."/>
            <person name="Balestrini R."/>
            <person name="Da Silva C."/>
            <person name="Montanini B."/>
            <person name="Hainaut M."/>
            <person name="Levati E."/>
            <person name="Barry K.W."/>
            <person name="Belfiori B."/>
            <person name="Cichocki N."/>
            <person name="Clum A."/>
            <person name="Dockter R.B."/>
            <person name="Fauchery L."/>
            <person name="Guy J."/>
            <person name="Iotti M."/>
            <person name="Le Tacon F."/>
            <person name="Lindquist E.A."/>
            <person name="Lipzen A."/>
            <person name="Malagnac F."/>
            <person name="Mello A."/>
            <person name="Molinier V."/>
            <person name="Miyauchi S."/>
            <person name="Poulain J."/>
            <person name="Riccioni C."/>
            <person name="Rubini A."/>
            <person name="Sitrit Y."/>
            <person name="Splivallo R."/>
            <person name="Traeger S."/>
            <person name="Wang M."/>
            <person name="Zifcakova L."/>
            <person name="Wipf D."/>
            <person name="Zambonelli A."/>
            <person name="Paolocci F."/>
            <person name="Nowrousian M."/>
            <person name="Ottonello S."/>
            <person name="Baldrian P."/>
            <person name="Spatafora J.W."/>
            <person name="Henrissat B."/>
            <person name="Nagy L.G."/>
            <person name="Aury J.M."/>
            <person name="Wincker P."/>
            <person name="Grigoriev I.V."/>
            <person name="Bonfante P."/>
            <person name="Martin F.M."/>
        </authorList>
    </citation>
    <scope>NUCLEOTIDE SEQUENCE [LARGE SCALE GENOMIC DNA]</scope>
    <source>
        <strain evidence="1 2">120613-1</strain>
    </source>
</reference>
<evidence type="ECO:0000313" key="1">
    <source>
        <dbReference type="EMBL" id="RPA90793.1"/>
    </source>
</evidence>
<keyword evidence="2" id="KW-1185">Reference proteome</keyword>
<dbReference type="EMBL" id="ML120514">
    <property type="protein sequence ID" value="RPA90793.1"/>
    <property type="molecule type" value="Genomic_DNA"/>
</dbReference>
<organism evidence="1 2">
    <name type="scientific">Choiromyces venosus 120613-1</name>
    <dbReference type="NCBI Taxonomy" id="1336337"/>
    <lineage>
        <taxon>Eukaryota</taxon>
        <taxon>Fungi</taxon>
        <taxon>Dikarya</taxon>
        <taxon>Ascomycota</taxon>
        <taxon>Pezizomycotina</taxon>
        <taxon>Pezizomycetes</taxon>
        <taxon>Pezizales</taxon>
        <taxon>Tuberaceae</taxon>
        <taxon>Choiromyces</taxon>
    </lineage>
</organism>
<dbReference type="OrthoDB" id="10330788at2759"/>
<accession>A0A3N4IX71</accession>
<proteinExistence type="predicted"/>
<dbReference type="Proteomes" id="UP000276215">
    <property type="component" value="Unassembled WGS sequence"/>
</dbReference>
<evidence type="ECO:0000313" key="2">
    <source>
        <dbReference type="Proteomes" id="UP000276215"/>
    </source>
</evidence>
<gene>
    <name evidence="1" type="ORF">L873DRAFT_1820519</name>
</gene>